<sequence length="608" mass="66077">MASFESAAVSAITLVALSGCFVFVRFVARIAFVKHFGPDDILIALAWAAALGLAVVTKQETHNSSQTSSTENGASITNLLRQLWSANITYNLAVLLLKDSLLLQYLRFSKDIGYRRACWALGAIVTVYGLAALFVGIFSCRPIAYSWNSQLSGGKCINFLAFWLFNASFDSATDIIVIVLPIPVLSALQLPRKQMIILASIFVLGAFVCIASIIRLTSVYTATVNNKDNASIAIWSTVEVNVGIICACLPSIRHPLASLWPRIIAARRRLNSGPVTERAKTPVLRYQPIIKTVSIRTTSDASSSRPSQTLTVVGGDEEALTPQETPSPELYTLDGEAWPNISKVIDKDRSLPIPPIPAILRPGNRPSGPRPDLQQFRPQISRSRSYYLADGASRSRPQLPCIPEQSRSSVDIDTALSTTPVPSTPMKSTTSLAERITSPIKLDSGPAFPSPVTSPTKSAPTTALQTPIASPSRSVVSLPHSAISSPARSAVTLTSIAPPIAPASSPPVKNTKIAPWSAPSPSAKTYSYEILGGPRALETADANTHLSTSKSRREHARREKERAKRKEREHQREVERLEGRDRQLRKGERPRGPRDMPQLQMLGENDAR</sequence>
<organism evidence="9 10">
    <name type="scientific">Exophiala sideris</name>
    <dbReference type="NCBI Taxonomy" id="1016849"/>
    <lineage>
        <taxon>Eukaryota</taxon>
        <taxon>Fungi</taxon>
        <taxon>Dikarya</taxon>
        <taxon>Ascomycota</taxon>
        <taxon>Pezizomycotina</taxon>
        <taxon>Eurotiomycetes</taxon>
        <taxon>Chaetothyriomycetidae</taxon>
        <taxon>Chaetothyriales</taxon>
        <taxon>Herpotrichiellaceae</taxon>
        <taxon>Exophiala</taxon>
    </lineage>
</organism>
<proteinExistence type="inferred from homology"/>
<evidence type="ECO:0000256" key="6">
    <source>
        <dbReference type="SAM" id="MobiDB-lite"/>
    </source>
</evidence>
<dbReference type="OrthoDB" id="4120061at2759"/>
<accession>A0A0D1W8H3</accession>
<dbReference type="PANTHER" id="PTHR33048">
    <property type="entry name" value="PTH11-LIKE INTEGRAL MEMBRANE PROTEIN (AFU_ORTHOLOGUE AFUA_5G11245)"/>
    <property type="match status" value="1"/>
</dbReference>
<gene>
    <name evidence="9" type="ORF">PV11_00741</name>
</gene>
<feature type="compositionally biased region" description="Basic and acidic residues" evidence="6">
    <location>
        <begin position="556"/>
        <end position="594"/>
    </location>
</feature>
<dbReference type="InterPro" id="IPR052337">
    <property type="entry name" value="SAT4-like"/>
</dbReference>
<keyword evidence="4 7" id="KW-0472">Membrane</keyword>
<dbReference type="STRING" id="1016849.A0A0D1W8H3"/>
<feature type="domain" description="Rhodopsin" evidence="8">
    <location>
        <begin position="24"/>
        <end position="257"/>
    </location>
</feature>
<dbReference type="PANTHER" id="PTHR33048:SF47">
    <property type="entry name" value="INTEGRAL MEMBRANE PROTEIN-RELATED"/>
    <property type="match status" value="1"/>
</dbReference>
<feature type="compositionally biased region" description="Polar residues" evidence="6">
    <location>
        <begin position="297"/>
        <end position="311"/>
    </location>
</feature>
<protein>
    <recommendedName>
        <fullName evidence="8">Rhodopsin domain-containing protein</fullName>
    </recommendedName>
</protein>
<dbReference type="GO" id="GO:0016020">
    <property type="term" value="C:membrane"/>
    <property type="evidence" value="ECO:0007669"/>
    <property type="project" value="UniProtKB-SubCell"/>
</dbReference>
<evidence type="ECO:0000256" key="3">
    <source>
        <dbReference type="ARBA" id="ARBA00022989"/>
    </source>
</evidence>
<feature type="compositionally biased region" description="Polar residues" evidence="6">
    <location>
        <begin position="405"/>
        <end position="432"/>
    </location>
</feature>
<dbReference type="AlphaFoldDB" id="A0A0D1W8H3"/>
<evidence type="ECO:0000256" key="2">
    <source>
        <dbReference type="ARBA" id="ARBA00022692"/>
    </source>
</evidence>
<feature type="transmembrane region" description="Helical" evidence="7">
    <location>
        <begin position="232"/>
        <end position="252"/>
    </location>
</feature>
<dbReference type="InterPro" id="IPR049326">
    <property type="entry name" value="Rhodopsin_dom_fungi"/>
</dbReference>
<evidence type="ECO:0000259" key="8">
    <source>
        <dbReference type="Pfam" id="PF20684"/>
    </source>
</evidence>
<name>A0A0D1W8H3_9EURO</name>
<comment type="similarity">
    <text evidence="5">Belongs to the SAT4 family.</text>
</comment>
<evidence type="ECO:0000256" key="1">
    <source>
        <dbReference type="ARBA" id="ARBA00004141"/>
    </source>
</evidence>
<dbReference type="Proteomes" id="UP000053599">
    <property type="component" value="Unassembled WGS sequence"/>
</dbReference>
<feature type="region of interest" description="Disordered" evidence="6">
    <location>
        <begin position="297"/>
        <end position="333"/>
    </location>
</feature>
<evidence type="ECO:0000313" key="9">
    <source>
        <dbReference type="EMBL" id="KIV85000.1"/>
    </source>
</evidence>
<feature type="transmembrane region" description="Helical" evidence="7">
    <location>
        <begin position="159"/>
        <end position="184"/>
    </location>
</feature>
<feature type="transmembrane region" description="Helical" evidence="7">
    <location>
        <begin position="6"/>
        <end position="28"/>
    </location>
</feature>
<evidence type="ECO:0000313" key="10">
    <source>
        <dbReference type="Proteomes" id="UP000053599"/>
    </source>
</evidence>
<keyword evidence="3 7" id="KW-1133">Transmembrane helix</keyword>
<evidence type="ECO:0000256" key="5">
    <source>
        <dbReference type="ARBA" id="ARBA00038359"/>
    </source>
</evidence>
<dbReference type="Pfam" id="PF20684">
    <property type="entry name" value="Fung_rhodopsin"/>
    <property type="match status" value="1"/>
</dbReference>
<feature type="transmembrane region" description="Helical" evidence="7">
    <location>
        <begin position="196"/>
        <end position="220"/>
    </location>
</feature>
<feature type="region of interest" description="Disordered" evidence="6">
    <location>
        <begin position="354"/>
        <end position="375"/>
    </location>
</feature>
<evidence type="ECO:0000256" key="4">
    <source>
        <dbReference type="ARBA" id="ARBA00023136"/>
    </source>
</evidence>
<feature type="region of interest" description="Disordered" evidence="6">
    <location>
        <begin position="498"/>
        <end position="522"/>
    </location>
</feature>
<dbReference type="EMBL" id="KN846951">
    <property type="protein sequence ID" value="KIV85000.1"/>
    <property type="molecule type" value="Genomic_DNA"/>
</dbReference>
<evidence type="ECO:0000256" key="7">
    <source>
        <dbReference type="SAM" id="Phobius"/>
    </source>
</evidence>
<keyword evidence="2 7" id="KW-0812">Transmembrane</keyword>
<feature type="transmembrane region" description="Helical" evidence="7">
    <location>
        <begin position="118"/>
        <end position="139"/>
    </location>
</feature>
<feature type="region of interest" description="Disordered" evidence="6">
    <location>
        <begin position="538"/>
        <end position="608"/>
    </location>
</feature>
<comment type="subcellular location">
    <subcellularLocation>
        <location evidence="1">Membrane</location>
        <topology evidence="1">Multi-pass membrane protein</topology>
    </subcellularLocation>
</comment>
<feature type="region of interest" description="Disordered" evidence="6">
    <location>
        <begin position="391"/>
        <end position="471"/>
    </location>
</feature>
<feature type="compositionally biased region" description="Polar residues" evidence="6">
    <location>
        <begin position="451"/>
        <end position="471"/>
    </location>
</feature>
<reference evidence="9 10" key="1">
    <citation type="submission" date="2015-01" db="EMBL/GenBank/DDBJ databases">
        <title>The Genome Sequence of Exophiala sideris CBS121828.</title>
        <authorList>
            <consortium name="The Broad Institute Genomics Platform"/>
            <person name="Cuomo C."/>
            <person name="de Hoog S."/>
            <person name="Gorbushina A."/>
            <person name="Stielow B."/>
            <person name="Teixiera M."/>
            <person name="Abouelleil A."/>
            <person name="Chapman S.B."/>
            <person name="Priest M."/>
            <person name="Young S.K."/>
            <person name="Wortman J."/>
            <person name="Nusbaum C."/>
            <person name="Birren B."/>
        </authorList>
    </citation>
    <scope>NUCLEOTIDE SEQUENCE [LARGE SCALE GENOMIC DNA]</scope>
    <source>
        <strain evidence="9 10">CBS 121828</strain>
    </source>
</reference>
<dbReference type="HOGENOM" id="CLU_017318_0_0_1"/>